<evidence type="ECO:0000313" key="16">
    <source>
        <dbReference type="Proteomes" id="UP000033869"/>
    </source>
</evidence>
<evidence type="ECO:0000256" key="7">
    <source>
        <dbReference type="ARBA" id="ARBA00022975"/>
    </source>
</evidence>
<dbReference type="InterPro" id="IPR039261">
    <property type="entry name" value="FNR_nucleotide-bd"/>
</dbReference>
<comment type="cofactor">
    <cofactor evidence="13">
        <name>[2Fe-2S] cluster</name>
        <dbReference type="ChEBI" id="CHEBI:190135"/>
    </cofactor>
    <text evidence="13">Binds 1 [2Fe-2S] cluster per subunit.</text>
</comment>
<dbReference type="GO" id="GO:0050660">
    <property type="term" value="F:flavin adenine dinucleotide binding"/>
    <property type="evidence" value="ECO:0007669"/>
    <property type="project" value="InterPro"/>
</dbReference>
<dbReference type="InterPro" id="IPR012165">
    <property type="entry name" value="Cyt_c3_hydrogenase_gsu"/>
</dbReference>
<dbReference type="GO" id="GO:0044205">
    <property type="term" value="P:'de novo' UMP biosynthetic process"/>
    <property type="evidence" value="ECO:0007669"/>
    <property type="project" value="UniProtKB-UniRule"/>
</dbReference>
<evidence type="ECO:0000256" key="13">
    <source>
        <dbReference type="PIRSR" id="PIRSR006816-2"/>
    </source>
</evidence>
<dbReference type="GO" id="GO:0051537">
    <property type="term" value="F:2 iron, 2 sulfur cluster binding"/>
    <property type="evidence" value="ECO:0007669"/>
    <property type="project" value="UniProtKB-KW"/>
</dbReference>
<keyword evidence="9 11" id="KW-0408">Iron</keyword>
<keyword evidence="7 11" id="KW-0665">Pyrimidine biosynthesis</keyword>
<dbReference type="InterPro" id="IPR050353">
    <property type="entry name" value="PyrK_electron_transfer"/>
</dbReference>
<dbReference type="Gene3D" id="2.40.30.10">
    <property type="entry name" value="Translation factors"/>
    <property type="match status" value="1"/>
</dbReference>
<evidence type="ECO:0000256" key="12">
    <source>
        <dbReference type="PIRSR" id="PIRSR006816-1"/>
    </source>
</evidence>
<comment type="caution">
    <text evidence="11">Lacks conserved residue(s) required for the propagation of feature annotation.</text>
</comment>
<dbReference type="Pfam" id="PF10418">
    <property type="entry name" value="DHODB_Fe-S_bind"/>
    <property type="match status" value="1"/>
</dbReference>
<comment type="subunit">
    <text evidence="11">Heterotetramer of 2 PyrK and 2 PyrD type B subunits.</text>
</comment>
<evidence type="ECO:0000256" key="11">
    <source>
        <dbReference type="HAMAP-Rule" id="MF_01211"/>
    </source>
</evidence>
<dbReference type="Pfam" id="PF00175">
    <property type="entry name" value="NAD_binding_1"/>
    <property type="match status" value="1"/>
</dbReference>
<protein>
    <recommendedName>
        <fullName evidence="11">Dihydroorotate dehydrogenase B (NAD(+)), electron transfer subunit</fullName>
    </recommendedName>
    <alternativeName>
        <fullName evidence="11">Dihydroorotate oxidase B, electron transfer subunit</fullName>
    </alternativeName>
</protein>
<comment type="caution">
    <text evidence="15">The sequence shown here is derived from an EMBL/GenBank/DDBJ whole genome shotgun (WGS) entry which is preliminary data.</text>
</comment>
<dbReference type="InterPro" id="IPR019480">
    <property type="entry name" value="Dihydroorotate_DH_Fe-S-bd"/>
</dbReference>
<evidence type="ECO:0000256" key="9">
    <source>
        <dbReference type="ARBA" id="ARBA00023004"/>
    </source>
</evidence>
<feature type="binding site" evidence="11 12">
    <location>
        <begin position="77"/>
        <end position="78"/>
    </location>
    <ligand>
        <name>FAD</name>
        <dbReference type="ChEBI" id="CHEBI:57692"/>
    </ligand>
</feature>
<comment type="cofactor">
    <cofactor evidence="11">
        <name>[2Fe-2S] cluster</name>
        <dbReference type="ChEBI" id="CHEBI:190135"/>
    </cofactor>
    <text evidence="11">Binds 1 [2Fe-2S] cluster per subunit.</text>
</comment>
<keyword evidence="10 11" id="KW-0411">Iron-sulfur</keyword>
<dbReference type="GO" id="GO:0009055">
    <property type="term" value="F:electron transfer activity"/>
    <property type="evidence" value="ECO:0007669"/>
    <property type="project" value="UniProtKB-UniRule"/>
</dbReference>
<evidence type="ECO:0000256" key="2">
    <source>
        <dbReference type="ARBA" id="ARBA00022448"/>
    </source>
</evidence>
<dbReference type="InterPro" id="IPR023455">
    <property type="entry name" value="Dihydroorotate_DHASE_ETsu"/>
</dbReference>
<evidence type="ECO:0000259" key="14">
    <source>
        <dbReference type="PROSITE" id="PS51384"/>
    </source>
</evidence>
<name>A0A0G0Z8T1_UNCC2</name>
<dbReference type="SUPFAM" id="SSF52343">
    <property type="entry name" value="Ferredoxin reductase-like, C-terminal NADP-linked domain"/>
    <property type="match status" value="1"/>
</dbReference>
<accession>A0A0G0Z8T1</accession>
<feature type="binding site" evidence="11 13">
    <location>
        <position position="222"/>
    </location>
    <ligand>
        <name>[2Fe-2S] cluster</name>
        <dbReference type="ChEBI" id="CHEBI:190135"/>
    </ligand>
</feature>
<dbReference type="InterPro" id="IPR001433">
    <property type="entry name" value="OxRdtase_FAD/NAD-bd"/>
</dbReference>
<comment type="function">
    <text evidence="11">Responsible for channeling the electrons from the oxidation of dihydroorotate from the FMN redox center in the PyrD type B subunit to the ultimate electron acceptor NAD(+).</text>
</comment>
<organism evidence="15 16">
    <name type="scientific">candidate division CPR2 bacterium GW2011_GWC1_41_48</name>
    <dbReference type="NCBI Taxonomy" id="1618344"/>
    <lineage>
        <taxon>Bacteria</taxon>
        <taxon>Bacteria division CPR2</taxon>
    </lineage>
</organism>
<dbReference type="PANTHER" id="PTHR43513">
    <property type="entry name" value="DIHYDROOROTATE DEHYDROGENASE B (NAD(+)), ELECTRON TRANSFER SUBUNIT"/>
    <property type="match status" value="1"/>
</dbReference>
<sequence length="255" mass="27715">MLKLEDAQIVSNISLTKDFYLITFKAPKIAVEAKPGQFINVKVSPGTDPLLRRPIGILDADPEKGIIKALYFIKGKGTNILKERVEGERVSLTGPHGNGFTVSKESKNILLVGGGFGVSPLHFFASRNQDKNIFVAIGGRSAENILLEDDFKKLGAKVLVATDDGSYGDKGLVTKRVEEIIVKNKIDEVLTVGPIPMMKAVAEIAANHQIPCQVTMEERMACGSGFCFACVCKTKQGYKTVCLNGPVFNAEDLEW</sequence>
<evidence type="ECO:0000256" key="4">
    <source>
        <dbReference type="ARBA" id="ARBA00022714"/>
    </source>
</evidence>
<dbReference type="GO" id="GO:0046872">
    <property type="term" value="F:metal ion binding"/>
    <property type="evidence" value="ECO:0007669"/>
    <property type="project" value="UniProtKB-KW"/>
</dbReference>
<keyword evidence="8 11" id="KW-0249">Electron transport</keyword>
<proteinExistence type="inferred from homology"/>
<dbReference type="EMBL" id="LCBL01000002">
    <property type="protein sequence ID" value="KKS09478.1"/>
    <property type="molecule type" value="Genomic_DNA"/>
</dbReference>
<dbReference type="SUPFAM" id="SSF63380">
    <property type="entry name" value="Riboflavin synthase domain-like"/>
    <property type="match status" value="1"/>
</dbReference>
<gene>
    <name evidence="11" type="primary">pyrK</name>
    <name evidence="15" type="ORF">UU65_C0002G0256</name>
</gene>
<dbReference type="AlphaFoldDB" id="A0A0G0Z8T1"/>
<dbReference type="HAMAP" id="MF_01211">
    <property type="entry name" value="DHODB_Fe_S_bind"/>
    <property type="match status" value="1"/>
</dbReference>
<dbReference type="PIRSF" id="PIRSF006816">
    <property type="entry name" value="Cyc3_hyd_g"/>
    <property type="match status" value="1"/>
</dbReference>
<dbReference type="CDD" id="cd06218">
    <property type="entry name" value="DHOD_e_trans"/>
    <property type="match status" value="1"/>
</dbReference>
<reference evidence="15 16" key="1">
    <citation type="journal article" date="2015" name="Nature">
        <title>rRNA introns, odd ribosomes, and small enigmatic genomes across a large radiation of phyla.</title>
        <authorList>
            <person name="Brown C.T."/>
            <person name="Hug L.A."/>
            <person name="Thomas B.C."/>
            <person name="Sharon I."/>
            <person name="Castelle C.J."/>
            <person name="Singh A."/>
            <person name="Wilkins M.J."/>
            <person name="Williams K.H."/>
            <person name="Banfield J.F."/>
        </authorList>
    </citation>
    <scope>NUCLEOTIDE SEQUENCE [LARGE SCALE GENOMIC DNA]</scope>
</reference>
<dbReference type="InterPro" id="IPR017927">
    <property type="entry name" value="FAD-bd_FR_type"/>
</dbReference>
<feature type="binding site" evidence="11 13">
    <location>
        <position position="242"/>
    </location>
    <ligand>
        <name>[2Fe-2S] cluster</name>
        <dbReference type="ChEBI" id="CHEBI:190135"/>
    </ligand>
</feature>
<evidence type="ECO:0000256" key="6">
    <source>
        <dbReference type="ARBA" id="ARBA00022827"/>
    </source>
</evidence>
<evidence type="ECO:0000313" key="15">
    <source>
        <dbReference type="EMBL" id="KKS09478.1"/>
    </source>
</evidence>
<dbReference type="InterPro" id="IPR017938">
    <property type="entry name" value="Riboflavin_synthase-like_b-brl"/>
</dbReference>
<evidence type="ECO:0000256" key="8">
    <source>
        <dbReference type="ARBA" id="ARBA00022982"/>
    </source>
</evidence>
<evidence type="ECO:0000256" key="10">
    <source>
        <dbReference type="ARBA" id="ARBA00023014"/>
    </source>
</evidence>
<keyword evidence="4 11" id="KW-0001">2Fe-2S</keyword>
<evidence type="ECO:0000256" key="1">
    <source>
        <dbReference type="ARBA" id="ARBA00006422"/>
    </source>
</evidence>
<dbReference type="InterPro" id="IPR037117">
    <property type="entry name" value="Dihydroorotate_DH_ele_sf"/>
</dbReference>
<feature type="binding site" evidence="11 13">
    <location>
        <position position="230"/>
    </location>
    <ligand>
        <name>[2Fe-2S] cluster</name>
        <dbReference type="ChEBI" id="CHEBI:190135"/>
    </ligand>
</feature>
<feature type="domain" description="FAD-binding FR-type" evidence="14">
    <location>
        <begin position="2"/>
        <end position="102"/>
    </location>
</feature>
<comment type="pathway">
    <text evidence="11">Pyrimidine metabolism; UMP biosynthesis via de novo pathway; orotate from (S)-dihydroorotate (NAD(+) route): step 1/1.</text>
</comment>
<evidence type="ECO:0000256" key="5">
    <source>
        <dbReference type="ARBA" id="ARBA00022723"/>
    </source>
</evidence>
<dbReference type="GO" id="GO:0016491">
    <property type="term" value="F:oxidoreductase activity"/>
    <property type="evidence" value="ECO:0007669"/>
    <property type="project" value="InterPro"/>
</dbReference>
<comment type="cofactor">
    <cofactor evidence="11 12">
        <name>FAD</name>
        <dbReference type="ChEBI" id="CHEBI:57692"/>
    </cofactor>
    <text evidence="11 12">Binds 1 FAD per subunit.</text>
</comment>
<dbReference type="Gene3D" id="3.40.50.80">
    <property type="entry name" value="Nucleotide-binding domain of ferredoxin-NADP reductase (FNR) module"/>
    <property type="match status" value="1"/>
</dbReference>
<keyword evidence="6 11" id="KW-0274">FAD</keyword>
<keyword evidence="3 11" id="KW-0285">Flavoprotein</keyword>
<dbReference type="PANTHER" id="PTHR43513:SF3">
    <property type="entry name" value="DIHYDROOROTATE DEHYDROGENASE B (NAD(+)), ELECTRON TRANSFER SUBUNIT-RELATED"/>
    <property type="match status" value="1"/>
</dbReference>
<keyword evidence="2 11" id="KW-0813">Transport</keyword>
<comment type="similarity">
    <text evidence="1 11">Belongs to the PyrK family.</text>
</comment>
<dbReference type="Gene3D" id="2.10.240.10">
    <property type="entry name" value="Dihydroorotate dehydrogenase, electron transfer subunit"/>
    <property type="match status" value="1"/>
</dbReference>
<feature type="binding site" evidence="11 13">
    <location>
        <position position="227"/>
    </location>
    <ligand>
        <name>[2Fe-2S] cluster</name>
        <dbReference type="ChEBI" id="CHEBI:190135"/>
    </ligand>
</feature>
<dbReference type="PROSITE" id="PS51384">
    <property type="entry name" value="FAD_FR"/>
    <property type="match status" value="1"/>
</dbReference>
<evidence type="ECO:0000256" key="3">
    <source>
        <dbReference type="ARBA" id="ARBA00022630"/>
    </source>
</evidence>
<dbReference type="Proteomes" id="UP000033869">
    <property type="component" value="Unassembled WGS sequence"/>
</dbReference>
<dbReference type="UniPathway" id="UPA00070">
    <property type="reaction ID" value="UER00945"/>
</dbReference>
<keyword evidence="5 11" id="KW-0479">Metal-binding</keyword>